<comment type="caution">
    <text evidence="1">The sequence shown here is derived from an EMBL/GenBank/DDBJ whole genome shotgun (WGS) entry which is preliminary data.</text>
</comment>
<keyword evidence="2" id="KW-1185">Reference proteome</keyword>
<evidence type="ECO:0000313" key="1">
    <source>
        <dbReference type="EMBL" id="MCI63633.1"/>
    </source>
</evidence>
<sequence>MTHYYAVDTFVEPLTTLAKHRRIAGRSEQ</sequence>
<dbReference type="EMBL" id="LXQA010640718">
    <property type="protein sequence ID" value="MCI63633.1"/>
    <property type="molecule type" value="Genomic_DNA"/>
</dbReference>
<protein>
    <submittedName>
        <fullName evidence="1">Uncharacterized protein</fullName>
    </submittedName>
</protein>
<dbReference type="AlphaFoldDB" id="A0A392TR55"/>
<proteinExistence type="predicted"/>
<dbReference type="Proteomes" id="UP000265520">
    <property type="component" value="Unassembled WGS sequence"/>
</dbReference>
<organism evidence="1 2">
    <name type="scientific">Trifolium medium</name>
    <dbReference type="NCBI Taxonomy" id="97028"/>
    <lineage>
        <taxon>Eukaryota</taxon>
        <taxon>Viridiplantae</taxon>
        <taxon>Streptophyta</taxon>
        <taxon>Embryophyta</taxon>
        <taxon>Tracheophyta</taxon>
        <taxon>Spermatophyta</taxon>
        <taxon>Magnoliopsida</taxon>
        <taxon>eudicotyledons</taxon>
        <taxon>Gunneridae</taxon>
        <taxon>Pentapetalae</taxon>
        <taxon>rosids</taxon>
        <taxon>fabids</taxon>
        <taxon>Fabales</taxon>
        <taxon>Fabaceae</taxon>
        <taxon>Papilionoideae</taxon>
        <taxon>50 kb inversion clade</taxon>
        <taxon>NPAAA clade</taxon>
        <taxon>Hologalegina</taxon>
        <taxon>IRL clade</taxon>
        <taxon>Trifolieae</taxon>
        <taxon>Trifolium</taxon>
    </lineage>
</organism>
<evidence type="ECO:0000313" key="2">
    <source>
        <dbReference type="Proteomes" id="UP000265520"/>
    </source>
</evidence>
<reference evidence="1 2" key="1">
    <citation type="journal article" date="2018" name="Front. Plant Sci.">
        <title>Red Clover (Trifolium pratense) and Zigzag Clover (T. medium) - A Picture of Genomic Similarities and Differences.</title>
        <authorList>
            <person name="Dluhosova J."/>
            <person name="Istvanek J."/>
            <person name="Nedelnik J."/>
            <person name="Repkova J."/>
        </authorList>
    </citation>
    <scope>NUCLEOTIDE SEQUENCE [LARGE SCALE GENOMIC DNA]</scope>
    <source>
        <strain evidence="2">cv. 10/8</strain>
        <tissue evidence="1">Leaf</tissue>
    </source>
</reference>
<feature type="non-terminal residue" evidence="1">
    <location>
        <position position="29"/>
    </location>
</feature>
<name>A0A392TR55_9FABA</name>
<accession>A0A392TR55</accession>